<evidence type="ECO:0000313" key="7">
    <source>
        <dbReference type="Proteomes" id="UP000030625"/>
    </source>
</evidence>
<keyword evidence="1" id="KW-0805">Transcription regulation</keyword>
<dbReference type="PROSITE" id="PS50977">
    <property type="entry name" value="HTH_TETR_2"/>
    <property type="match status" value="1"/>
</dbReference>
<keyword evidence="3" id="KW-0804">Transcription</keyword>
<organism evidence="6 7">
    <name type="scientific">Bifidobacterium catenulatum PV20-2</name>
    <dbReference type="NCBI Taxonomy" id="1447716"/>
    <lineage>
        <taxon>Bacteria</taxon>
        <taxon>Bacillati</taxon>
        <taxon>Actinomycetota</taxon>
        <taxon>Actinomycetes</taxon>
        <taxon>Bifidobacteriales</taxon>
        <taxon>Bifidobacteriaceae</taxon>
        <taxon>Bifidobacterium</taxon>
    </lineage>
</organism>
<proteinExistence type="predicted"/>
<evidence type="ECO:0000256" key="3">
    <source>
        <dbReference type="ARBA" id="ARBA00023163"/>
    </source>
</evidence>
<evidence type="ECO:0000256" key="2">
    <source>
        <dbReference type="ARBA" id="ARBA00023125"/>
    </source>
</evidence>
<dbReference type="GO" id="GO:0000976">
    <property type="term" value="F:transcription cis-regulatory region binding"/>
    <property type="evidence" value="ECO:0007669"/>
    <property type="project" value="TreeGrafter"/>
</dbReference>
<dbReference type="STRING" id="1447716.AH68_09180"/>
<dbReference type="PANTHER" id="PTHR30055:SF234">
    <property type="entry name" value="HTH-TYPE TRANSCRIPTIONAL REGULATOR BETI"/>
    <property type="match status" value="1"/>
</dbReference>
<dbReference type="Gene3D" id="1.10.357.10">
    <property type="entry name" value="Tetracycline Repressor, domain 2"/>
    <property type="match status" value="1"/>
</dbReference>
<dbReference type="PANTHER" id="PTHR30055">
    <property type="entry name" value="HTH-TYPE TRANSCRIPTIONAL REGULATOR RUTR"/>
    <property type="match status" value="1"/>
</dbReference>
<evidence type="ECO:0000256" key="4">
    <source>
        <dbReference type="PROSITE-ProRule" id="PRU00335"/>
    </source>
</evidence>
<dbReference type="GO" id="GO:0003700">
    <property type="term" value="F:DNA-binding transcription factor activity"/>
    <property type="evidence" value="ECO:0007669"/>
    <property type="project" value="TreeGrafter"/>
</dbReference>
<sequence length="189" mass="21259">MDNAERRRRTREALLEAAAQEFEAYGYEKTTLQGVADRLGLTRGTVLFHFHTKEALRDTLVAWCDERLCATMAGSDGRGGCIHMLTKVADLHHEDARIRAGLLLYDEEARRGVKSRMEWEESLEVCLKATLGNDPSEMPGIQVGAVADMYVAIMRSNRWKDERQLHQALGFLFSLTGLKDAEKRSDSAS</sequence>
<dbReference type="OrthoDB" id="3237195at2"/>
<dbReference type="HOGENOM" id="CLU_1432000_0_0_11"/>
<dbReference type="InterPro" id="IPR001647">
    <property type="entry name" value="HTH_TetR"/>
</dbReference>
<feature type="domain" description="HTH tetR-type" evidence="5">
    <location>
        <begin position="8"/>
        <end position="68"/>
    </location>
</feature>
<dbReference type="KEGG" id="bka:AH68_09180"/>
<keyword evidence="2 4" id="KW-0238">DNA-binding</keyword>
<dbReference type="Pfam" id="PF00440">
    <property type="entry name" value="TetR_N"/>
    <property type="match status" value="1"/>
</dbReference>
<dbReference type="Proteomes" id="UP000030625">
    <property type="component" value="Chromosome"/>
</dbReference>
<name>A0A0A7I5K7_9BIFI</name>
<evidence type="ECO:0000313" key="6">
    <source>
        <dbReference type="EMBL" id="AIZ15518.1"/>
    </source>
</evidence>
<evidence type="ECO:0000259" key="5">
    <source>
        <dbReference type="PROSITE" id="PS50977"/>
    </source>
</evidence>
<accession>A0A0A7I5K7</accession>
<dbReference type="RefSeq" id="WP_039199322.1">
    <property type="nucleotide sequence ID" value="NZ_CP007456.1"/>
</dbReference>
<dbReference type="PRINTS" id="PR00455">
    <property type="entry name" value="HTHTETR"/>
</dbReference>
<reference evidence="6 7" key="1">
    <citation type="journal article" date="2015" name="Genome Announc.">
        <title>Complete and Assembled Genome Sequence of Bifidobacterium kashiwanohense PV20-2, Isolated from the Feces of an Anemic Kenyan Infant.</title>
        <authorList>
            <person name="Vazquez-Gutierrez P."/>
            <person name="Lacroix C."/>
            <person name="Chassard C."/>
            <person name="Klumpp J."/>
            <person name="Jans C."/>
            <person name="Stevens M.J."/>
        </authorList>
    </citation>
    <scope>NUCLEOTIDE SEQUENCE [LARGE SCALE GENOMIC DNA]</scope>
    <source>
        <strain evidence="6 7">PV20-2</strain>
    </source>
</reference>
<dbReference type="InterPro" id="IPR009057">
    <property type="entry name" value="Homeodomain-like_sf"/>
</dbReference>
<dbReference type="InterPro" id="IPR050109">
    <property type="entry name" value="HTH-type_TetR-like_transc_reg"/>
</dbReference>
<dbReference type="EMBL" id="CP007456">
    <property type="protein sequence ID" value="AIZ15518.1"/>
    <property type="molecule type" value="Genomic_DNA"/>
</dbReference>
<dbReference type="AlphaFoldDB" id="A0A0A7I5K7"/>
<evidence type="ECO:0000256" key="1">
    <source>
        <dbReference type="ARBA" id="ARBA00023015"/>
    </source>
</evidence>
<dbReference type="SUPFAM" id="SSF46689">
    <property type="entry name" value="Homeodomain-like"/>
    <property type="match status" value="1"/>
</dbReference>
<gene>
    <name evidence="6" type="ORF">AH68_09180</name>
</gene>
<protein>
    <recommendedName>
        <fullName evidence="5">HTH tetR-type domain-containing protein</fullName>
    </recommendedName>
</protein>
<feature type="DNA-binding region" description="H-T-H motif" evidence="4">
    <location>
        <begin position="31"/>
        <end position="50"/>
    </location>
</feature>